<evidence type="ECO:0000256" key="5">
    <source>
        <dbReference type="ARBA" id="ARBA00023002"/>
    </source>
</evidence>
<dbReference type="PRINTS" id="PR01001">
    <property type="entry name" value="FADG3PDH"/>
</dbReference>
<evidence type="ECO:0000256" key="1">
    <source>
        <dbReference type="ARBA" id="ARBA00001974"/>
    </source>
</evidence>
<evidence type="ECO:0000256" key="2">
    <source>
        <dbReference type="ARBA" id="ARBA00007330"/>
    </source>
</evidence>
<keyword evidence="3" id="KW-0285">Flavoprotein</keyword>
<feature type="domain" description="FAD dependent oxidoreductase" evidence="6">
    <location>
        <begin position="12"/>
        <end position="345"/>
    </location>
</feature>
<proteinExistence type="inferred from homology"/>
<dbReference type="PANTHER" id="PTHR11985:SF15">
    <property type="entry name" value="GLYCEROL-3-PHOSPHATE DEHYDROGENASE, MITOCHONDRIAL"/>
    <property type="match status" value="1"/>
</dbReference>
<keyword evidence="4" id="KW-0274">FAD</keyword>
<dbReference type="SUPFAM" id="SSF54373">
    <property type="entry name" value="FAD-linked reductases, C-terminal domain"/>
    <property type="match status" value="1"/>
</dbReference>
<dbReference type="PANTHER" id="PTHR11985">
    <property type="entry name" value="GLYCEROL-3-PHOSPHATE DEHYDROGENASE"/>
    <property type="match status" value="1"/>
</dbReference>
<dbReference type="InterPro" id="IPR006076">
    <property type="entry name" value="FAD-dep_OxRdtase"/>
</dbReference>
<evidence type="ECO:0000313" key="7">
    <source>
        <dbReference type="EMBL" id="EMG37369.1"/>
    </source>
</evidence>
<organism evidence="7 8">
    <name type="scientific">Desulfocurvibacter africanus PCS</name>
    <dbReference type="NCBI Taxonomy" id="1262666"/>
    <lineage>
        <taxon>Bacteria</taxon>
        <taxon>Pseudomonadati</taxon>
        <taxon>Thermodesulfobacteriota</taxon>
        <taxon>Desulfovibrionia</taxon>
        <taxon>Desulfovibrionales</taxon>
        <taxon>Desulfovibrionaceae</taxon>
        <taxon>Desulfocurvibacter</taxon>
    </lineage>
</organism>
<dbReference type="Pfam" id="PF01266">
    <property type="entry name" value="DAO"/>
    <property type="match status" value="1"/>
</dbReference>
<dbReference type="NCBIfam" id="NF008313">
    <property type="entry name" value="PRK11101.1"/>
    <property type="match status" value="1"/>
</dbReference>
<evidence type="ECO:0000256" key="4">
    <source>
        <dbReference type="ARBA" id="ARBA00022827"/>
    </source>
</evidence>
<evidence type="ECO:0000259" key="6">
    <source>
        <dbReference type="Pfam" id="PF01266"/>
    </source>
</evidence>
<comment type="caution">
    <text evidence="7">The sequence shown here is derived from an EMBL/GenBank/DDBJ whole genome shotgun (WGS) entry which is preliminary data.</text>
</comment>
<dbReference type="InterPro" id="IPR000447">
    <property type="entry name" value="G3P_DH_FAD-dep"/>
</dbReference>
<sequence length="532" mass="56810">MQTQCDILRTQVLVIGGGVTGAGIMRDLALRGMHCVLVEKRDVNAGASGGNHGLLHSGARYVLSDPMAAAECQEEGELLKRLAPQCIEDTGGLFVAMPGDDESYAADFPDLCAKAGIAARPMAPAAALSLEPALSSELVAAFHVPDGSIDPFRLSLEMIAHARELTGCNLLRGMRVTNFEIFDGRIVRAHCLEAKTGRKLIIEPEQVVNAAGAWSGKVAALAGAHIPVLYSSGTLLVTSERIARRVINRLRPPADGDILVPGGTVSILGTTSVRIADPDLCRPSAAEVDLNIEQGAGMIPALRSIRYIRAYSGVRPLLMANTGAGDDRAQSRGFALFNHEAEGLTNFLTVTGGKLTTFRLMAEKAADLVARRLGVGAPCLTSSVPLPEIGGCEWTGPGRSPRAWLARKEEDGPLLCECEMVSARTVDELTKDCHVDAEELGISALGVRSRIGKGSCQGAFCGLRVTAHLYDTGKCASRRGLLSMRDFFANRFKGQRPILWGAQMRQYELAEALHCGLISLEMLPSHKPDEVR</sequence>
<dbReference type="SUPFAM" id="SSF51905">
    <property type="entry name" value="FAD/NAD(P)-binding domain"/>
    <property type="match status" value="1"/>
</dbReference>
<dbReference type="Gene3D" id="3.30.9.10">
    <property type="entry name" value="D-Amino Acid Oxidase, subunit A, domain 2"/>
    <property type="match status" value="1"/>
</dbReference>
<evidence type="ECO:0000256" key="3">
    <source>
        <dbReference type="ARBA" id="ARBA00022630"/>
    </source>
</evidence>
<gene>
    <name evidence="7" type="ORF">PCS_01882</name>
</gene>
<comment type="cofactor">
    <cofactor evidence="1">
        <name>FAD</name>
        <dbReference type="ChEBI" id="CHEBI:57692"/>
    </cofactor>
</comment>
<dbReference type="EMBL" id="AOSV01000019">
    <property type="protein sequence ID" value="EMG37369.1"/>
    <property type="molecule type" value="Genomic_DNA"/>
</dbReference>
<name>M5PTE5_DESAF</name>
<dbReference type="InterPro" id="IPR036188">
    <property type="entry name" value="FAD/NAD-bd_sf"/>
</dbReference>
<dbReference type="EC" id="1.1.5.3" evidence="7"/>
<dbReference type="Proteomes" id="UP000011922">
    <property type="component" value="Unassembled WGS sequence"/>
</dbReference>
<dbReference type="RefSeq" id="WP_005986482.1">
    <property type="nucleotide sequence ID" value="NZ_AOSV01000019.1"/>
</dbReference>
<dbReference type="Gene3D" id="3.50.50.60">
    <property type="entry name" value="FAD/NAD(P)-binding domain"/>
    <property type="match status" value="2"/>
</dbReference>
<dbReference type="InterPro" id="IPR041854">
    <property type="entry name" value="BFD-like_2Fe2S-bd_dom_sf"/>
</dbReference>
<dbReference type="PATRIC" id="fig|1262666.3.peg.1905"/>
<reference evidence="7 8" key="1">
    <citation type="journal article" date="2013" name="Genome Announc.">
        <title>Draft Genome Sequence for Desulfovibrio africanus Strain PCS.</title>
        <authorList>
            <person name="Brown S.D."/>
            <person name="Utturkar S.M."/>
            <person name="Arkin A.P."/>
            <person name="Deutschbauer A.M."/>
            <person name="Elias D.A."/>
            <person name="Hazen T.C."/>
            <person name="Chakraborty R."/>
        </authorList>
    </citation>
    <scope>NUCLEOTIDE SEQUENCE [LARGE SCALE GENOMIC DNA]</scope>
    <source>
        <strain evidence="7 8">PCS</strain>
    </source>
</reference>
<evidence type="ECO:0000313" key="8">
    <source>
        <dbReference type="Proteomes" id="UP000011922"/>
    </source>
</evidence>
<dbReference type="AlphaFoldDB" id="M5PTE5"/>
<dbReference type="Gene3D" id="1.10.10.1100">
    <property type="entry name" value="BFD-like [2Fe-2S]-binding domain"/>
    <property type="match status" value="1"/>
</dbReference>
<keyword evidence="5 7" id="KW-0560">Oxidoreductase</keyword>
<dbReference type="GO" id="GO:0006072">
    <property type="term" value="P:glycerol-3-phosphate metabolic process"/>
    <property type="evidence" value="ECO:0007669"/>
    <property type="project" value="InterPro"/>
</dbReference>
<dbReference type="OrthoDB" id="9766796at2"/>
<accession>M5PTE5</accession>
<protein>
    <submittedName>
        <fullName evidence="7">Glycerol 3-phosphate dehydrogenase (Quinone) subunit A</fullName>
        <ecNumber evidence="7">1.1.5.3</ecNumber>
    </submittedName>
</protein>
<dbReference type="GO" id="GO:0004368">
    <property type="term" value="F:glycerol-3-phosphate dehydrogenase (quinone) activity"/>
    <property type="evidence" value="ECO:0007669"/>
    <property type="project" value="UniProtKB-EC"/>
</dbReference>
<comment type="similarity">
    <text evidence="2">Belongs to the FAD-dependent glycerol-3-phosphate dehydrogenase family.</text>
</comment>